<dbReference type="InterPro" id="IPR011333">
    <property type="entry name" value="SKP1/BTB/POZ_sf"/>
</dbReference>
<dbReference type="AlphaFoldDB" id="A0A6A5YH32"/>
<dbReference type="EMBL" id="ML977361">
    <property type="protein sequence ID" value="KAF2106549.1"/>
    <property type="molecule type" value="Genomic_DNA"/>
</dbReference>
<accession>A0A6A5YH32</accession>
<proteinExistence type="predicted"/>
<name>A0A6A5YH32_9PLEO</name>
<protein>
    <submittedName>
        <fullName evidence="1">Uncharacterized protein</fullName>
    </submittedName>
</protein>
<organism evidence="1 2">
    <name type="scientific">Lophiotrema nucula</name>
    <dbReference type="NCBI Taxonomy" id="690887"/>
    <lineage>
        <taxon>Eukaryota</taxon>
        <taxon>Fungi</taxon>
        <taxon>Dikarya</taxon>
        <taxon>Ascomycota</taxon>
        <taxon>Pezizomycotina</taxon>
        <taxon>Dothideomycetes</taxon>
        <taxon>Pleosporomycetidae</taxon>
        <taxon>Pleosporales</taxon>
        <taxon>Lophiotremataceae</taxon>
        <taxon>Lophiotrema</taxon>
    </lineage>
</organism>
<evidence type="ECO:0000313" key="2">
    <source>
        <dbReference type="Proteomes" id="UP000799770"/>
    </source>
</evidence>
<reference evidence="1" key="1">
    <citation type="journal article" date="2020" name="Stud. Mycol.">
        <title>101 Dothideomycetes genomes: a test case for predicting lifestyles and emergence of pathogens.</title>
        <authorList>
            <person name="Haridas S."/>
            <person name="Albert R."/>
            <person name="Binder M."/>
            <person name="Bloem J."/>
            <person name="Labutti K."/>
            <person name="Salamov A."/>
            <person name="Andreopoulos B."/>
            <person name="Baker S."/>
            <person name="Barry K."/>
            <person name="Bills G."/>
            <person name="Bluhm B."/>
            <person name="Cannon C."/>
            <person name="Castanera R."/>
            <person name="Culley D."/>
            <person name="Daum C."/>
            <person name="Ezra D."/>
            <person name="Gonzalez J."/>
            <person name="Henrissat B."/>
            <person name="Kuo A."/>
            <person name="Liang C."/>
            <person name="Lipzen A."/>
            <person name="Lutzoni F."/>
            <person name="Magnuson J."/>
            <person name="Mondo S."/>
            <person name="Nolan M."/>
            <person name="Ohm R."/>
            <person name="Pangilinan J."/>
            <person name="Park H.-J."/>
            <person name="Ramirez L."/>
            <person name="Alfaro M."/>
            <person name="Sun H."/>
            <person name="Tritt A."/>
            <person name="Yoshinaga Y."/>
            <person name="Zwiers L.-H."/>
            <person name="Turgeon B."/>
            <person name="Goodwin S."/>
            <person name="Spatafora J."/>
            <person name="Crous P."/>
            <person name="Grigoriev I."/>
        </authorList>
    </citation>
    <scope>NUCLEOTIDE SEQUENCE</scope>
    <source>
        <strain evidence="1">CBS 627.86</strain>
    </source>
</reference>
<dbReference type="Gene3D" id="3.30.710.10">
    <property type="entry name" value="Potassium Channel Kv1.1, Chain A"/>
    <property type="match status" value="1"/>
</dbReference>
<sequence length="56" mass="6331">MLQFLYTFDYDSSGRAENSSSPMVFNVKVYSIADKYDIPALKSQAKHKFETTVGTC</sequence>
<dbReference type="Proteomes" id="UP000799770">
    <property type="component" value="Unassembled WGS sequence"/>
</dbReference>
<gene>
    <name evidence="1" type="ORF">BDV96DRAFT_590806</name>
</gene>
<dbReference type="OrthoDB" id="6359816at2759"/>
<evidence type="ECO:0000313" key="1">
    <source>
        <dbReference type="EMBL" id="KAF2106549.1"/>
    </source>
</evidence>
<keyword evidence="2" id="KW-1185">Reference proteome</keyword>